<sequence length="554" mass="63019">MNLDEARKVLTQENMLRESLGNGKKSWTVLIDTWRTDADDGARYSALAPVEYREKALAGIDWDLSIGHGAPGFRRRKSSVEYLRNCSEDIEPIVVCQEFYNIVPNSRLISQELVLLMDLWQDPDSGNYYEIKDDGSKEESIRFSKQRVEIRTPLLRRYQAARQLDLLLFTTSTVSIITDEPLSSFSDLEIPEFVDNDHHSVLSRTIGEPLCLGRKEIVSSLDVKTILPPPPREKCGVWPWNENDSEEWGEFIIGEDGDGGPVRHTCEPSKLAERGGNPGAPSCYTPVFFRPDVLKQYYDDTDLYTVTSGHLTCGRKWGVDIHTDETDRVMVYLGDIGRRIPRTHHAHWRSYNIPPTRKMSMAAARRDFFNIPTETENPEHQFKNAYEDLQTAWHAAWGWSLHRPLEGGDVGIIKRLRIPVDDTPAEFEAQILNLTRLLIDSLNEKEMDHQLTRVKGEPGIAKLKRFLEKTGYVHVERDISFLKGLQKLRSKTAAHVSGVSGKKYLEKELAGQGRRDYAISLFEQAVVMLKDLASFATEDPRSDDGDSTREGEAI</sequence>
<proteinExistence type="predicted"/>
<organism evidence="1 2">
    <name type="scientific">Propionibacterium acidifaciens F0233</name>
    <dbReference type="NCBI Taxonomy" id="553198"/>
    <lineage>
        <taxon>Bacteria</taxon>
        <taxon>Bacillati</taxon>
        <taxon>Actinomycetota</taxon>
        <taxon>Actinomycetes</taxon>
        <taxon>Propionibacteriales</taxon>
        <taxon>Propionibacteriaceae</taxon>
        <taxon>Propionibacterium</taxon>
    </lineage>
</organism>
<keyword evidence="2" id="KW-1185">Reference proteome</keyword>
<reference evidence="1" key="1">
    <citation type="submission" date="2013-08" db="EMBL/GenBank/DDBJ databases">
        <authorList>
            <person name="Durkin A.S."/>
            <person name="Haft D.R."/>
            <person name="McCorrison J."/>
            <person name="Torralba M."/>
            <person name="Gillis M."/>
            <person name="Haft D.H."/>
            <person name="Methe B."/>
            <person name="Sutton G."/>
            <person name="Nelson K.E."/>
        </authorList>
    </citation>
    <scope>NUCLEOTIDE SEQUENCE [LARGE SCALE GENOMIC DNA]</scope>
    <source>
        <strain evidence="1">F0233</strain>
    </source>
</reference>
<dbReference type="EMBL" id="ACVN02000237">
    <property type="protein sequence ID" value="ERK53504.1"/>
    <property type="molecule type" value="Genomic_DNA"/>
</dbReference>
<protein>
    <recommendedName>
        <fullName evidence="3">ApeA N-terminal domain-containing protein</fullName>
    </recommendedName>
</protein>
<dbReference type="RefSeq" id="WP_021798162.1">
    <property type="nucleotide sequence ID" value="NZ_ACVN02000237.1"/>
</dbReference>
<dbReference type="AlphaFoldDB" id="U2QBM0"/>
<dbReference type="Proteomes" id="UP000017052">
    <property type="component" value="Unassembled WGS sequence"/>
</dbReference>
<evidence type="ECO:0008006" key="3">
    <source>
        <dbReference type="Google" id="ProtNLM"/>
    </source>
</evidence>
<name>U2QBM0_9ACTN</name>
<gene>
    <name evidence="1" type="ORF">HMPREF0682_2141</name>
</gene>
<comment type="caution">
    <text evidence="1">The sequence shown here is derived from an EMBL/GenBank/DDBJ whole genome shotgun (WGS) entry which is preliminary data.</text>
</comment>
<accession>U2QBM0</accession>
<evidence type="ECO:0000313" key="2">
    <source>
        <dbReference type="Proteomes" id="UP000017052"/>
    </source>
</evidence>
<dbReference type="GeneID" id="95358901"/>
<dbReference type="OrthoDB" id="2375320at2"/>
<evidence type="ECO:0000313" key="1">
    <source>
        <dbReference type="EMBL" id="ERK53504.1"/>
    </source>
</evidence>